<dbReference type="EMBL" id="BMJQ01000017">
    <property type="protein sequence ID" value="GGF40780.1"/>
    <property type="molecule type" value="Genomic_DNA"/>
</dbReference>
<sequence>MDRATIIERYDRASAADDFEAMRNFRHPEWQMTWPQSGETVIGHENYVAMRTNRPEGGGPRVEPIGHGGSGDVWWSEGIIHYGDGSRWLGVWIYEFADDLIRRERVYFGQPFAPPAWRARWVARGNPAIA</sequence>
<gene>
    <name evidence="2" type="ORF">GCM10011611_54020</name>
</gene>
<dbReference type="Proteomes" id="UP000646365">
    <property type="component" value="Unassembled WGS sequence"/>
</dbReference>
<dbReference type="Gene3D" id="3.10.450.50">
    <property type="match status" value="1"/>
</dbReference>
<dbReference type="SUPFAM" id="SSF54427">
    <property type="entry name" value="NTF2-like"/>
    <property type="match status" value="1"/>
</dbReference>
<dbReference type="Pfam" id="PF12680">
    <property type="entry name" value="SnoaL_2"/>
    <property type="match status" value="1"/>
</dbReference>
<dbReference type="InterPro" id="IPR037401">
    <property type="entry name" value="SnoaL-like"/>
</dbReference>
<organism evidence="2 3">
    <name type="scientific">Aliidongia dinghuensis</name>
    <dbReference type="NCBI Taxonomy" id="1867774"/>
    <lineage>
        <taxon>Bacteria</taxon>
        <taxon>Pseudomonadati</taxon>
        <taxon>Pseudomonadota</taxon>
        <taxon>Alphaproteobacteria</taxon>
        <taxon>Rhodospirillales</taxon>
        <taxon>Dongiaceae</taxon>
        <taxon>Aliidongia</taxon>
    </lineage>
</organism>
<evidence type="ECO:0000313" key="3">
    <source>
        <dbReference type="Proteomes" id="UP000646365"/>
    </source>
</evidence>
<accession>A0A8J3E651</accession>
<reference evidence="2" key="1">
    <citation type="journal article" date="2014" name="Int. J. Syst. Evol. Microbiol.">
        <title>Complete genome sequence of Corynebacterium casei LMG S-19264T (=DSM 44701T), isolated from a smear-ripened cheese.</title>
        <authorList>
            <consortium name="US DOE Joint Genome Institute (JGI-PGF)"/>
            <person name="Walter F."/>
            <person name="Albersmeier A."/>
            <person name="Kalinowski J."/>
            <person name="Ruckert C."/>
        </authorList>
    </citation>
    <scope>NUCLEOTIDE SEQUENCE</scope>
    <source>
        <strain evidence="2">CGMCC 1.15725</strain>
    </source>
</reference>
<dbReference type="RefSeq" id="WP_189051287.1">
    <property type="nucleotide sequence ID" value="NZ_BMJQ01000017.1"/>
</dbReference>
<name>A0A8J3E651_9PROT</name>
<dbReference type="AlphaFoldDB" id="A0A8J3E651"/>
<evidence type="ECO:0000259" key="1">
    <source>
        <dbReference type="Pfam" id="PF12680"/>
    </source>
</evidence>
<comment type="caution">
    <text evidence="2">The sequence shown here is derived from an EMBL/GenBank/DDBJ whole genome shotgun (WGS) entry which is preliminary data.</text>
</comment>
<evidence type="ECO:0000313" key="2">
    <source>
        <dbReference type="EMBL" id="GGF40780.1"/>
    </source>
</evidence>
<proteinExistence type="predicted"/>
<feature type="domain" description="SnoaL-like" evidence="1">
    <location>
        <begin position="7"/>
        <end position="103"/>
    </location>
</feature>
<dbReference type="InterPro" id="IPR032710">
    <property type="entry name" value="NTF2-like_dom_sf"/>
</dbReference>
<keyword evidence="3" id="KW-1185">Reference proteome</keyword>
<protein>
    <recommendedName>
        <fullName evidence="1">SnoaL-like domain-containing protein</fullName>
    </recommendedName>
</protein>
<reference evidence="2" key="2">
    <citation type="submission" date="2020-09" db="EMBL/GenBank/DDBJ databases">
        <authorList>
            <person name="Sun Q."/>
            <person name="Zhou Y."/>
        </authorList>
    </citation>
    <scope>NUCLEOTIDE SEQUENCE</scope>
    <source>
        <strain evidence="2">CGMCC 1.15725</strain>
    </source>
</reference>